<dbReference type="EC" id="4.1.2.50" evidence="4"/>
<proteinExistence type="inferred from homology"/>
<keyword evidence="6" id="KW-0479">Metal-binding</keyword>
<evidence type="ECO:0000256" key="10">
    <source>
        <dbReference type="ARBA" id="ARBA00048807"/>
    </source>
</evidence>
<dbReference type="UniPathway" id="UPA00391"/>
<keyword evidence="7" id="KW-0862">Zinc</keyword>
<evidence type="ECO:0000256" key="5">
    <source>
        <dbReference type="ARBA" id="ARBA00018141"/>
    </source>
</evidence>
<keyword evidence="12" id="KW-1185">Reference proteome</keyword>
<dbReference type="Pfam" id="PF01242">
    <property type="entry name" value="PTPS"/>
    <property type="match status" value="1"/>
</dbReference>
<dbReference type="InterPro" id="IPR007115">
    <property type="entry name" value="6-PTP_synth/QueD"/>
</dbReference>
<comment type="catalytic activity">
    <reaction evidence="10">
        <text>7,8-dihydroneopterin 3'-triphosphate + H2O = 6-carboxy-5,6,7,8-tetrahydropterin + triphosphate + acetaldehyde + 2 H(+)</text>
        <dbReference type="Rhea" id="RHEA:27966"/>
        <dbReference type="ChEBI" id="CHEBI:15343"/>
        <dbReference type="ChEBI" id="CHEBI:15377"/>
        <dbReference type="ChEBI" id="CHEBI:15378"/>
        <dbReference type="ChEBI" id="CHEBI:18036"/>
        <dbReference type="ChEBI" id="CHEBI:58462"/>
        <dbReference type="ChEBI" id="CHEBI:61032"/>
        <dbReference type="EC" id="4.1.2.50"/>
    </reaction>
</comment>
<evidence type="ECO:0000256" key="2">
    <source>
        <dbReference type="ARBA" id="ARBA00005061"/>
    </source>
</evidence>
<dbReference type="PANTHER" id="PTHR12589:SF7">
    <property type="entry name" value="6-PYRUVOYL TETRAHYDROBIOPTERIN SYNTHASE"/>
    <property type="match status" value="1"/>
</dbReference>
<evidence type="ECO:0000256" key="1">
    <source>
        <dbReference type="ARBA" id="ARBA00001947"/>
    </source>
</evidence>
<name>A0A1C4XKH6_9ACTN</name>
<dbReference type="Proteomes" id="UP000198243">
    <property type="component" value="Chromosome I"/>
</dbReference>
<evidence type="ECO:0000313" key="12">
    <source>
        <dbReference type="Proteomes" id="UP000198243"/>
    </source>
</evidence>
<accession>A0A1C4XKH6</accession>
<dbReference type="InterPro" id="IPR038418">
    <property type="entry name" value="6-PTP_synth/QueD_sf"/>
</dbReference>
<reference evidence="12" key="1">
    <citation type="submission" date="2016-06" db="EMBL/GenBank/DDBJ databases">
        <authorList>
            <person name="Varghese N."/>
            <person name="Submissions Spin"/>
        </authorList>
    </citation>
    <scope>NUCLEOTIDE SEQUENCE [LARGE SCALE GENOMIC DNA]</scope>
    <source>
        <strain evidence="12">DSM 44875</strain>
    </source>
</reference>
<organism evidence="11 12">
    <name type="scientific">Micromonospora coriariae</name>
    <dbReference type="NCBI Taxonomy" id="285665"/>
    <lineage>
        <taxon>Bacteria</taxon>
        <taxon>Bacillati</taxon>
        <taxon>Actinomycetota</taxon>
        <taxon>Actinomycetes</taxon>
        <taxon>Micromonosporales</taxon>
        <taxon>Micromonosporaceae</taxon>
        <taxon>Micromonospora</taxon>
    </lineage>
</organism>
<dbReference type="PANTHER" id="PTHR12589">
    <property type="entry name" value="PYRUVOYL TETRAHYDROBIOPTERIN SYNTHASE"/>
    <property type="match status" value="1"/>
</dbReference>
<dbReference type="EMBL" id="LT607412">
    <property type="protein sequence ID" value="SCF08934.1"/>
    <property type="molecule type" value="Genomic_DNA"/>
</dbReference>
<comment type="similarity">
    <text evidence="3">Belongs to the PTPS family. QueD subfamily.</text>
</comment>
<evidence type="ECO:0000256" key="4">
    <source>
        <dbReference type="ARBA" id="ARBA00012982"/>
    </source>
</evidence>
<keyword evidence="8" id="KW-0456">Lyase</keyword>
<dbReference type="GO" id="GO:0046872">
    <property type="term" value="F:metal ion binding"/>
    <property type="evidence" value="ECO:0007669"/>
    <property type="project" value="UniProtKB-KW"/>
</dbReference>
<dbReference type="SUPFAM" id="SSF55620">
    <property type="entry name" value="Tetrahydrobiopterin biosynthesis enzymes-like"/>
    <property type="match status" value="1"/>
</dbReference>
<evidence type="ECO:0000313" key="11">
    <source>
        <dbReference type="EMBL" id="SCF08934.1"/>
    </source>
</evidence>
<protein>
    <recommendedName>
        <fullName evidence="5">6-carboxy-5,6,7,8-tetrahydropterin synthase</fullName>
        <ecNumber evidence="4">4.1.2.50</ecNumber>
    </recommendedName>
    <alternativeName>
        <fullName evidence="9">Queuosine biosynthesis protein QueD</fullName>
    </alternativeName>
</protein>
<comment type="pathway">
    <text evidence="2">Purine metabolism; 7-cyano-7-deazaguanine biosynthesis.</text>
</comment>
<sequence length="132" mass="14401">MFSVTVRDHMMIAHSFRGEVFGPAQRLHGATFVVDATFRRPDLDADGIVVDIGLATEQLRAVVGELSYRNLDDEPAFAGVNTTTEVLARTVADRLAERVHAGELGDGARELVGITVTLHESHVAWASYERAL</sequence>
<evidence type="ECO:0000256" key="3">
    <source>
        <dbReference type="ARBA" id="ARBA00008900"/>
    </source>
</evidence>
<evidence type="ECO:0000256" key="9">
    <source>
        <dbReference type="ARBA" id="ARBA00031449"/>
    </source>
</evidence>
<comment type="cofactor">
    <cofactor evidence="1">
        <name>Zn(2+)</name>
        <dbReference type="ChEBI" id="CHEBI:29105"/>
    </cofactor>
</comment>
<dbReference type="OrthoDB" id="9787853at2"/>
<dbReference type="FunFam" id="3.30.479.10:FF:000005">
    <property type="entry name" value="6-pyruvoyl tetrahydropterin synthase"/>
    <property type="match status" value="1"/>
</dbReference>
<evidence type="ECO:0000256" key="8">
    <source>
        <dbReference type="ARBA" id="ARBA00023239"/>
    </source>
</evidence>
<dbReference type="RefSeq" id="WP_089022120.1">
    <property type="nucleotide sequence ID" value="NZ_LT607412.1"/>
</dbReference>
<gene>
    <name evidence="11" type="ORF">GA0070607_5399</name>
</gene>
<dbReference type="AlphaFoldDB" id="A0A1C4XKH6"/>
<dbReference type="GO" id="GO:0070497">
    <property type="term" value="F:6-carboxytetrahydropterin synthase activity"/>
    <property type="evidence" value="ECO:0007669"/>
    <property type="project" value="UniProtKB-EC"/>
</dbReference>
<dbReference type="Gene3D" id="3.30.479.10">
    <property type="entry name" value="6-pyruvoyl tetrahydropterin synthase/QueD"/>
    <property type="match status" value="1"/>
</dbReference>
<evidence type="ECO:0000256" key="7">
    <source>
        <dbReference type="ARBA" id="ARBA00022833"/>
    </source>
</evidence>
<evidence type="ECO:0000256" key="6">
    <source>
        <dbReference type="ARBA" id="ARBA00022723"/>
    </source>
</evidence>